<name>A0ABS7A2V0_9PROT</name>
<dbReference type="SUPFAM" id="SSF52949">
    <property type="entry name" value="Macro domain-like"/>
    <property type="match status" value="1"/>
</dbReference>
<dbReference type="EMBL" id="JAHYBZ010000001">
    <property type="protein sequence ID" value="MBW6396642.1"/>
    <property type="molecule type" value="Genomic_DNA"/>
</dbReference>
<reference evidence="2 3" key="1">
    <citation type="submission" date="2021-07" db="EMBL/GenBank/DDBJ databases">
        <authorList>
            <person name="So Y."/>
        </authorList>
    </citation>
    <scope>NUCLEOTIDE SEQUENCE [LARGE SCALE GENOMIC DNA]</scope>
    <source>
        <strain evidence="2 3">HJA6</strain>
    </source>
</reference>
<dbReference type="PANTHER" id="PTHR11106">
    <property type="entry name" value="GANGLIOSIDE INDUCED DIFFERENTIATION ASSOCIATED PROTEIN 2-RELATED"/>
    <property type="match status" value="1"/>
</dbReference>
<sequence>MTLHAIQADITTLAVDAIVNAANDRLLMGGGVCGAIFRAAGAEDLAAACAKVAPCPTGEARITPGFALPARHIIHAVGPVWHGGGSGEPDLLAGCYRASLALLRQAGGRSIAFPAISTGIFGYPVDQATRIAVATVREDGARHGGVAVTFACFDEHTLALYEKELGA</sequence>
<protein>
    <submittedName>
        <fullName evidence="2">Macro domain-containing protein</fullName>
    </submittedName>
</protein>
<gene>
    <name evidence="2" type="ORF">KPL78_02230</name>
</gene>
<dbReference type="SMART" id="SM00506">
    <property type="entry name" value="A1pp"/>
    <property type="match status" value="1"/>
</dbReference>
<organism evidence="2 3">
    <name type="scientific">Roseomonas alba</name>
    <dbReference type="NCBI Taxonomy" id="2846776"/>
    <lineage>
        <taxon>Bacteria</taxon>
        <taxon>Pseudomonadati</taxon>
        <taxon>Pseudomonadota</taxon>
        <taxon>Alphaproteobacteria</taxon>
        <taxon>Acetobacterales</taxon>
        <taxon>Roseomonadaceae</taxon>
        <taxon>Roseomonas</taxon>
    </lineage>
</organism>
<dbReference type="CDD" id="cd02908">
    <property type="entry name" value="Macro_OAADPr_deacetylase"/>
    <property type="match status" value="1"/>
</dbReference>
<dbReference type="Proteomes" id="UP001196565">
    <property type="component" value="Unassembled WGS sequence"/>
</dbReference>
<evidence type="ECO:0000313" key="3">
    <source>
        <dbReference type="Proteomes" id="UP001196565"/>
    </source>
</evidence>
<dbReference type="InterPro" id="IPR002589">
    <property type="entry name" value="Macro_dom"/>
</dbReference>
<keyword evidence="3" id="KW-1185">Reference proteome</keyword>
<dbReference type="InterPro" id="IPR043472">
    <property type="entry name" value="Macro_dom-like"/>
</dbReference>
<comment type="caution">
    <text evidence="2">The sequence shown here is derived from an EMBL/GenBank/DDBJ whole genome shotgun (WGS) entry which is preliminary data.</text>
</comment>
<dbReference type="PANTHER" id="PTHR11106:SF27">
    <property type="entry name" value="MACRO DOMAIN-CONTAINING PROTEIN"/>
    <property type="match status" value="1"/>
</dbReference>
<evidence type="ECO:0000313" key="2">
    <source>
        <dbReference type="EMBL" id="MBW6396642.1"/>
    </source>
</evidence>
<dbReference type="Gene3D" id="3.40.220.10">
    <property type="entry name" value="Leucine Aminopeptidase, subunit E, domain 1"/>
    <property type="match status" value="1"/>
</dbReference>
<feature type="domain" description="Macro" evidence="1">
    <location>
        <begin position="1"/>
        <end position="167"/>
    </location>
</feature>
<proteinExistence type="predicted"/>
<dbReference type="RefSeq" id="WP_219761074.1">
    <property type="nucleotide sequence ID" value="NZ_JAHYBZ010000001.1"/>
</dbReference>
<evidence type="ECO:0000259" key="1">
    <source>
        <dbReference type="PROSITE" id="PS51154"/>
    </source>
</evidence>
<accession>A0ABS7A2V0</accession>
<dbReference type="PROSITE" id="PS51154">
    <property type="entry name" value="MACRO"/>
    <property type="match status" value="1"/>
</dbReference>
<dbReference type="Pfam" id="PF01661">
    <property type="entry name" value="Macro"/>
    <property type="match status" value="1"/>
</dbReference>